<dbReference type="SUPFAM" id="SSF55486">
    <property type="entry name" value="Metalloproteases ('zincins'), catalytic domain"/>
    <property type="match status" value="1"/>
</dbReference>
<dbReference type="GO" id="GO:0008270">
    <property type="term" value="F:zinc ion binding"/>
    <property type="evidence" value="ECO:0007669"/>
    <property type="project" value="InterPro"/>
</dbReference>
<reference evidence="12" key="1">
    <citation type="submission" date="2017-02" db="UniProtKB">
        <authorList>
            <consortium name="WormBaseParasite"/>
        </authorList>
    </citation>
    <scope>IDENTIFICATION</scope>
</reference>
<keyword evidence="3 9" id="KW-0479">Metal-binding</keyword>
<dbReference type="PRINTS" id="PR00480">
    <property type="entry name" value="ASTACIN"/>
</dbReference>
<dbReference type="InterPro" id="IPR024079">
    <property type="entry name" value="MetalloPept_cat_dom_sf"/>
</dbReference>
<evidence type="ECO:0000256" key="6">
    <source>
        <dbReference type="ARBA" id="ARBA00023049"/>
    </source>
</evidence>
<keyword evidence="1" id="KW-0245">EGF-like domain</keyword>
<dbReference type="PROSITE" id="PS51864">
    <property type="entry name" value="ASTACIN"/>
    <property type="match status" value="1"/>
</dbReference>
<feature type="domain" description="Peptidase M12A" evidence="10">
    <location>
        <begin position="45"/>
        <end position="236"/>
    </location>
</feature>
<dbReference type="Gene3D" id="3.40.390.10">
    <property type="entry name" value="Collagenase (Catalytic Domain)"/>
    <property type="match status" value="1"/>
</dbReference>
<organism evidence="11 12">
    <name type="scientific">Strongyloides papillosus</name>
    <name type="common">Intestinal threadworm</name>
    <dbReference type="NCBI Taxonomy" id="174720"/>
    <lineage>
        <taxon>Eukaryota</taxon>
        <taxon>Metazoa</taxon>
        <taxon>Ecdysozoa</taxon>
        <taxon>Nematoda</taxon>
        <taxon>Chromadorea</taxon>
        <taxon>Rhabditida</taxon>
        <taxon>Tylenchina</taxon>
        <taxon>Panagrolaimomorpha</taxon>
        <taxon>Strongyloidoidea</taxon>
        <taxon>Strongyloididae</taxon>
        <taxon>Strongyloides</taxon>
    </lineage>
</organism>
<keyword evidence="5 9" id="KW-0862">Zinc</keyword>
<dbReference type="Proteomes" id="UP000046392">
    <property type="component" value="Unplaced"/>
</dbReference>
<comment type="caution">
    <text evidence="8">Lacks conserved residue(s) required for the propagation of feature annotation.</text>
</comment>
<dbReference type="SUPFAM" id="SSF49854">
    <property type="entry name" value="Spermadhesin, CUB domain"/>
    <property type="match status" value="1"/>
</dbReference>
<dbReference type="SMART" id="SM00235">
    <property type="entry name" value="ZnMc"/>
    <property type="match status" value="1"/>
</dbReference>
<comment type="cofactor">
    <cofactor evidence="9">
        <name>Zn(2+)</name>
        <dbReference type="ChEBI" id="CHEBI:29105"/>
    </cofactor>
    <text evidence="9">Binds 1 zinc ion per subunit.</text>
</comment>
<evidence type="ECO:0000256" key="5">
    <source>
        <dbReference type="ARBA" id="ARBA00022833"/>
    </source>
</evidence>
<dbReference type="PANTHER" id="PTHR10127">
    <property type="entry name" value="DISCOIDIN, CUB, EGF, LAMININ , AND ZINC METALLOPROTEASE DOMAIN CONTAINING"/>
    <property type="match status" value="1"/>
</dbReference>
<keyword evidence="11" id="KW-1185">Reference proteome</keyword>
<evidence type="ECO:0000259" key="10">
    <source>
        <dbReference type="PROSITE" id="PS51864"/>
    </source>
</evidence>
<feature type="chain" id="PRO_5005733468" description="Metalloendopeptidase" evidence="9">
    <location>
        <begin position="26"/>
        <end position="386"/>
    </location>
</feature>
<dbReference type="InterPro" id="IPR000859">
    <property type="entry name" value="CUB_dom"/>
</dbReference>
<evidence type="ECO:0000313" key="11">
    <source>
        <dbReference type="Proteomes" id="UP000046392"/>
    </source>
</evidence>
<evidence type="ECO:0000256" key="8">
    <source>
        <dbReference type="PROSITE-ProRule" id="PRU01211"/>
    </source>
</evidence>
<dbReference type="PANTHER" id="PTHR10127:SF802">
    <property type="entry name" value="ZINC METALLOPROTEINASE NAS-10"/>
    <property type="match status" value="1"/>
</dbReference>
<keyword evidence="9" id="KW-0732">Signal</keyword>
<evidence type="ECO:0000256" key="9">
    <source>
        <dbReference type="RuleBase" id="RU361183"/>
    </source>
</evidence>
<sequence>MIARILCNILIIYFTTINIKCYVEANDINMLSESDTVENRKRDKRAIFNPVEPEWIPPIPYLINDTGLEDFVEQVLFDIENNTCLTFERITDRQDYMIEYVKGTSDCKITKEDFDIKIVNVAPHCRTLGAVYQMTLKVLGLINEERRPDRNNYVSIRRNNIYQNKRRKFNIIPRSDLYLTGLRYDFGSILHNGRRYESRNGLMTIIPKNSYYLKTIGQTKEMSFNDVKSLNMYYCYDVCLDDLDCLNGAYPDPKDCTKCRCPRFYTGKRCGLIANTTDDCGTTKLTANSTIQTLEISGVKSCIYQIVAPELYNVELAIEEYDFPARSVCPPDFGLEIKFLFDKSVAGPRFCGYQKNIFLQSIGRGLTMKYVGTRNTDYVKMFYYQK</sequence>
<keyword evidence="2 9" id="KW-0645">Protease</keyword>
<dbReference type="GO" id="GO:0006508">
    <property type="term" value="P:proteolysis"/>
    <property type="evidence" value="ECO:0007669"/>
    <property type="project" value="UniProtKB-KW"/>
</dbReference>
<dbReference type="GO" id="GO:0004222">
    <property type="term" value="F:metalloendopeptidase activity"/>
    <property type="evidence" value="ECO:0007669"/>
    <property type="project" value="UniProtKB-UniRule"/>
</dbReference>
<dbReference type="WBParaSite" id="SPAL_0001171400.1">
    <property type="protein sequence ID" value="SPAL_0001171400.1"/>
    <property type="gene ID" value="SPAL_0001171400"/>
</dbReference>
<evidence type="ECO:0000256" key="3">
    <source>
        <dbReference type="ARBA" id="ARBA00022723"/>
    </source>
</evidence>
<evidence type="ECO:0000256" key="4">
    <source>
        <dbReference type="ARBA" id="ARBA00022801"/>
    </source>
</evidence>
<name>A0A0N5C136_STREA</name>
<dbReference type="InterPro" id="IPR006026">
    <property type="entry name" value="Peptidase_Metallo"/>
</dbReference>
<dbReference type="InterPro" id="IPR035914">
    <property type="entry name" value="Sperma_CUB_dom_sf"/>
</dbReference>
<evidence type="ECO:0000256" key="7">
    <source>
        <dbReference type="ARBA" id="ARBA00023157"/>
    </source>
</evidence>
<keyword evidence="4 9" id="KW-0378">Hydrolase</keyword>
<dbReference type="EC" id="3.4.24.-" evidence="9"/>
<dbReference type="Pfam" id="PF00431">
    <property type="entry name" value="CUB"/>
    <property type="match status" value="1"/>
</dbReference>
<evidence type="ECO:0000256" key="2">
    <source>
        <dbReference type="ARBA" id="ARBA00022670"/>
    </source>
</evidence>
<dbReference type="InterPro" id="IPR001506">
    <property type="entry name" value="Peptidase_M12A"/>
</dbReference>
<protein>
    <recommendedName>
        <fullName evidence="9">Metalloendopeptidase</fullName>
        <ecNumber evidence="9">3.4.24.-</ecNumber>
    </recommendedName>
</protein>
<accession>A0A0N5C136</accession>
<dbReference type="Pfam" id="PF01400">
    <property type="entry name" value="Astacin"/>
    <property type="match status" value="1"/>
</dbReference>
<evidence type="ECO:0000313" key="12">
    <source>
        <dbReference type="WBParaSite" id="SPAL_0001171400.1"/>
    </source>
</evidence>
<proteinExistence type="predicted"/>
<keyword evidence="7" id="KW-1015">Disulfide bond</keyword>
<evidence type="ECO:0000256" key="1">
    <source>
        <dbReference type="ARBA" id="ARBA00022536"/>
    </source>
</evidence>
<dbReference type="STRING" id="174720.A0A0N5C136"/>
<keyword evidence="6 9" id="KW-0482">Metalloprotease</keyword>
<dbReference type="AlphaFoldDB" id="A0A0N5C136"/>
<feature type="signal peptide" evidence="9">
    <location>
        <begin position="1"/>
        <end position="25"/>
    </location>
</feature>